<dbReference type="HOGENOM" id="CLU_3003913_0_0_9"/>
<evidence type="ECO:0000313" key="1">
    <source>
        <dbReference type="EMBL" id="EDS10935.1"/>
    </source>
</evidence>
<comment type="caution">
    <text evidence="1">The sequence shown here is derived from an EMBL/GenBank/DDBJ whole genome shotgun (WGS) entry which is preliminary data.</text>
</comment>
<dbReference type="AlphaFoldDB" id="B0PCI1"/>
<sequence length="56" mass="6611">MCGDPVDNGQIHDILLYQMQSYQRYAVAGVNRDRFILRDFMKTINDKSGNHCYNKR</sequence>
<accession>B0PCI1</accession>
<dbReference type="EMBL" id="ABGD02000019">
    <property type="protein sequence ID" value="EDS10935.1"/>
    <property type="molecule type" value="Genomic_DNA"/>
</dbReference>
<dbReference type="Proteomes" id="UP000003803">
    <property type="component" value="Unassembled WGS sequence"/>
</dbReference>
<gene>
    <name evidence="1" type="ORF">ANACOL_02489</name>
</gene>
<keyword evidence="2" id="KW-1185">Reference proteome</keyword>
<name>B0PCI1_9FIRM</name>
<reference evidence="1" key="2">
    <citation type="submission" date="2013-09" db="EMBL/GenBank/DDBJ databases">
        <title>Draft genome sequence of Anaerotruncus colihominis(DSM 17241).</title>
        <authorList>
            <person name="Sudarsanam P."/>
            <person name="Ley R."/>
            <person name="Guruge J."/>
            <person name="Turnbaugh P.J."/>
            <person name="Mahowald M."/>
            <person name="Liep D."/>
            <person name="Gordon J."/>
        </authorList>
    </citation>
    <scope>NUCLEOTIDE SEQUENCE</scope>
    <source>
        <strain evidence="1">DSM 17241</strain>
    </source>
</reference>
<protein>
    <submittedName>
        <fullName evidence="1">Uncharacterized protein</fullName>
    </submittedName>
</protein>
<organism evidence="1 2">
    <name type="scientific">Anaerotruncus colihominis DSM 17241</name>
    <dbReference type="NCBI Taxonomy" id="445972"/>
    <lineage>
        <taxon>Bacteria</taxon>
        <taxon>Bacillati</taxon>
        <taxon>Bacillota</taxon>
        <taxon>Clostridia</taxon>
        <taxon>Eubacteriales</taxon>
        <taxon>Oscillospiraceae</taxon>
        <taxon>Anaerotruncus</taxon>
    </lineage>
</organism>
<evidence type="ECO:0000313" key="2">
    <source>
        <dbReference type="Proteomes" id="UP000003803"/>
    </source>
</evidence>
<proteinExistence type="predicted"/>
<reference evidence="1" key="1">
    <citation type="submission" date="2007-11" db="EMBL/GenBank/DDBJ databases">
        <authorList>
            <person name="Fulton L."/>
            <person name="Clifton S."/>
            <person name="Fulton B."/>
            <person name="Xu J."/>
            <person name="Minx P."/>
            <person name="Pepin K.H."/>
            <person name="Johnson M."/>
            <person name="Thiruvilangam P."/>
            <person name="Bhonagiri V."/>
            <person name="Nash W.E."/>
            <person name="Mardis E.R."/>
            <person name="Wilson R.K."/>
        </authorList>
    </citation>
    <scope>NUCLEOTIDE SEQUENCE [LARGE SCALE GENOMIC DNA]</scope>
    <source>
        <strain evidence="1">DSM 17241</strain>
    </source>
</reference>